<dbReference type="Pfam" id="PF00753">
    <property type="entry name" value="Lactamase_B"/>
    <property type="match status" value="1"/>
</dbReference>
<comment type="similarity">
    <text evidence="2">Belongs to the metallo-beta-lactamase superfamily.</text>
</comment>
<evidence type="ECO:0000256" key="3">
    <source>
        <dbReference type="ARBA" id="ARBA00022723"/>
    </source>
</evidence>
<dbReference type="eggNOG" id="COG0491">
    <property type="taxonomic scope" value="Bacteria"/>
</dbReference>
<dbReference type="InterPro" id="IPR001279">
    <property type="entry name" value="Metallo-B-lactamas"/>
</dbReference>
<evidence type="ECO:0000313" key="7">
    <source>
        <dbReference type="EMBL" id="EFH83884.1"/>
    </source>
</evidence>
<proteinExistence type="inferred from homology"/>
<dbReference type="EMBL" id="ADVG01000003">
    <property type="protein sequence ID" value="EFH83884.1"/>
    <property type="molecule type" value="Genomic_DNA"/>
</dbReference>
<dbReference type="OrthoDB" id="333278at2"/>
<organism evidence="7 8">
    <name type="scientific">Ktedonobacter racemifer DSM 44963</name>
    <dbReference type="NCBI Taxonomy" id="485913"/>
    <lineage>
        <taxon>Bacteria</taxon>
        <taxon>Bacillati</taxon>
        <taxon>Chloroflexota</taxon>
        <taxon>Ktedonobacteria</taxon>
        <taxon>Ktedonobacterales</taxon>
        <taxon>Ktedonobacteraceae</taxon>
        <taxon>Ktedonobacter</taxon>
    </lineage>
</organism>
<keyword evidence="4" id="KW-0378">Hydrolase</keyword>
<evidence type="ECO:0000256" key="4">
    <source>
        <dbReference type="ARBA" id="ARBA00022801"/>
    </source>
</evidence>
<gene>
    <name evidence="7" type="ORF">Krac_4887</name>
</gene>
<dbReference type="InParanoid" id="D6TTY3"/>
<comment type="caution">
    <text evidence="7">The sequence shown here is derived from an EMBL/GenBank/DDBJ whole genome shotgun (WGS) entry which is preliminary data.</text>
</comment>
<dbReference type="Gene3D" id="3.60.15.10">
    <property type="entry name" value="Ribonuclease Z/Hydroxyacylglutathione hydrolase-like"/>
    <property type="match status" value="1"/>
</dbReference>
<dbReference type="InterPro" id="IPR036866">
    <property type="entry name" value="RibonucZ/Hydroxyglut_hydro"/>
</dbReference>
<keyword evidence="8" id="KW-1185">Reference proteome</keyword>
<dbReference type="Proteomes" id="UP000004508">
    <property type="component" value="Unassembled WGS sequence"/>
</dbReference>
<dbReference type="SUPFAM" id="SSF56281">
    <property type="entry name" value="Metallo-hydrolase/oxidoreductase"/>
    <property type="match status" value="1"/>
</dbReference>
<evidence type="ECO:0000256" key="5">
    <source>
        <dbReference type="ARBA" id="ARBA00022833"/>
    </source>
</evidence>
<feature type="domain" description="Metallo-beta-lactamase" evidence="6">
    <location>
        <begin position="24"/>
        <end position="225"/>
    </location>
</feature>
<keyword evidence="5" id="KW-0862">Zinc</keyword>
<dbReference type="PANTHER" id="PTHR42978:SF7">
    <property type="entry name" value="METALLO-HYDROLASE RV2300C-RELATED"/>
    <property type="match status" value="1"/>
</dbReference>
<reference evidence="7 8" key="1">
    <citation type="journal article" date="2011" name="Stand. Genomic Sci.">
        <title>Non-contiguous finished genome sequence and contextual data of the filamentous soil bacterium Ktedonobacter racemifer type strain (SOSP1-21).</title>
        <authorList>
            <person name="Chang Y.J."/>
            <person name="Land M."/>
            <person name="Hauser L."/>
            <person name="Chertkov O."/>
            <person name="Del Rio T.G."/>
            <person name="Nolan M."/>
            <person name="Copeland A."/>
            <person name="Tice H."/>
            <person name="Cheng J.F."/>
            <person name="Lucas S."/>
            <person name="Han C."/>
            <person name="Goodwin L."/>
            <person name="Pitluck S."/>
            <person name="Ivanova N."/>
            <person name="Ovchinikova G."/>
            <person name="Pati A."/>
            <person name="Chen A."/>
            <person name="Palaniappan K."/>
            <person name="Mavromatis K."/>
            <person name="Liolios K."/>
            <person name="Brettin T."/>
            <person name="Fiebig A."/>
            <person name="Rohde M."/>
            <person name="Abt B."/>
            <person name="Goker M."/>
            <person name="Detter J.C."/>
            <person name="Woyke T."/>
            <person name="Bristow J."/>
            <person name="Eisen J.A."/>
            <person name="Markowitz V."/>
            <person name="Hugenholtz P."/>
            <person name="Kyrpides N.C."/>
            <person name="Klenk H.P."/>
            <person name="Lapidus A."/>
        </authorList>
    </citation>
    <scope>NUCLEOTIDE SEQUENCE [LARGE SCALE GENOMIC DNA]</scope>
    <source>
        <strain evidence="8">DSM 44963</strain>
    </source>
</reference>
<comment type="cofactor">
    <cofactor evidence="1">
        <name>Zn(2+)</name>
        <dbReference type="ChEBI" id="CHEBI:29105"/>
    </cofactor>
</comment>
<dbReference type="STRING" id="485913.Krac_4887"/>
<dbReference type="PANTHER" id="PTHR42978">
    <property type="entry name" value="QUORUM-QUENCHING LACTONASE YTNP-RELATED-RELATED"/>
    <property type="match status" value="1"/>
</dbReference>
<evidence type="ECO:0000256" key="1">
    <source>
        <dbReference type="ARBA" id="ARBA00001947"/>
    </source>
</evidence>
<protein>
    <submittedName>
        <fullName evidence="7">Beta-lactamase domain-containing protein</fullName>
    </submittedName>
</protein>
<accession>D6TTY3</accession>
<dbReference type="CDD" id="cd07729">
    <property type="entry name" value="AHL_lactonase_MBL-fold"/>
    <property type="match status" value="1"/>
</dbReference>
<sequence length="241" mass="26455">MTTTESTPIRLYLLQLALGSDGTPVPGYLIQTSDGKNILVDTGVPLDGSFVPMSGAQLQLFSVVEQLAALGLTPHDIHILVCTHFDPDHCGSHDAFPEAEFVVQRAEYEFARASENPRFTLTRSHWNRPEHRYQLIEGDTELTPGVELIETGGHTPGHQAVLVLLPQTGPVLLVIDAAAMESELNPETRLPENGADLDPARAAESARKLFDLAQHENVALIVFGHDENHWPKLKKAPEFYA</sequence>
<dbReference type="RefSeq" id="WP_007914921.1">
    <property type="nucleotide sequence ID" value="NZ_ADVG01000003.1"/>
</dbReference>
<dbReference type="InterPro" id="IPR051013">
    <property type="entry name" value="MBL_superfamily_lactonases"/>
</dbReference>
<dbReference type="GO" id="GO:0046872">
    <property type="term" value="F:metal ion binding"/>
    <property type="evidence" value="ECO:0007669"/>
    <property type="project" value="UniProtKB-KW"/>
</dbReference>
<evidence type="ECO:0000256" key="2">
    <source>
        <dbReference type="ARBA" id="ARBA00007749"/>
    </source>
</evidence>
<dbReference type="SMART" id="SM00849">
    <property type="entry name" value="Lactamase_B"/>
    <property type="match status" value="1"/>
</dbReference>
<evidence type="ECO:0000259" key="6">
    <source>
        <dbReference type="SMART" id="SM00849"/>
    </source>
</evidence>
<keyword evidence="3" id="KW-0479">Metal-binding</keyword>
<name>D6TTY3_KTERA</name>
<dbReference type="AlphaFoldDB" id="D6TTY3"/>
<dbReference type="GO" id="GO:0016787">
    <property type="term" value="F:hydrolase activity"/>
    <property type="evidence" value="ECO:0007669"/>
    <property type="project" value="UniProtKB-KW"/>
</dbReference>
<evidence type="ECO:0000313" key="8">
    <source>
        <dbReference type="Proteomes" id="UP000004508"/>
    </source>
</evidence>